<sequence>MNGATITALLETSEGALTVVKDDMTNSYSIGLRTLSKLEWKDISEELYLLLMKELKEQKGMSFPS</sequence>
<protein>
    <submittedName>
        <fullName evidence="1">Uncharacterized protein</fullName>
    </submittedName>
</protein>
<gene>
    <name evidence="1" type="ORF">FDZ14_30640</name>
</gene>
<dbReference type="Proteomes" id="UP000501076">
    <property type="component" value="Plasmid pFDU301A"/>
</dbReference>
<geneLocation type="plasmid" evidence="2">
    <name>pfdu301a</name>
</geneLocation>
<dbReference type="AlphaFoldDB" id="A0A6M6E7E9"/>
<dbReference type="EMBL" id="CP045273">
    <property type="protein sequence ID" value="QJX80448.1"/>
    <property type="molecule type" value="Genomic_DNA"/>
</dbReference>
<keyword evidence="1" id="KW-0614">Plasmid</keyword>
<evidence type="ECO:0000313" key="1">
    <source>
        <dbReference type="EMBL" id="QJX80448.1"/>
    </source>
</evidence>
<accession>A0A6M6E7E9</accession>
<proteinExistence type="predicted"/>
<reference evidence="1 2" key="1">
    <citation type="submission" date="2019-10" db="EMBL/GenBank/DDBJ databases">
        <title>Complete genome sequences for adaption low water activity.</title>
        <authorList>
            <person name="Zhao L."/>
            <person name="Zhong J."/>
        </authorList>
    </citation>
    <scope>NUCLEOTIDE SEQUENCE [LARGE SCALE GENOMIC DNA]</scope>
    <source>
        <strain evidence="1 2">FDU301</strain>
        <plasmid evidence="2">pfdu301a</plasmid>
    </source>
</reference>
<evidence type="ECO:0000313" key="2">
    <source>
        <dbReference type="Proteomes" id="UP000501076"/>
    </source>
</evidence>
<dbReference type="RefSeq" id="WP_171778439.1">
    <property type="nucleotide sequence ID" value="NZ_CP045273.1"/>
</dbReference>
<name>A0A6M6E7E9_PRIMG</name>
<organism evidence="1 2">
    <name type="scientific">Priestia megaterium</name>
    <name type="common">Bacillus megaterium</name>
    <dbReference type="NCBI Taxonomy" id="1404"/>
    <lineage>
        <taxon>Bacteria</taxon>
        <taxon>Bacillati</taxon>
        <taxon>Bacillota</taxon>
        <taxon>Bacilli</taxon>
        <taxon>Bacillales</taxon>
        <taxon>Bacillaceae</taxon>
        <taxon>Priestia</taxon>
    </lineage>
</organism>